<organism evidence="2 3">
    <name type="scientific">Rhodococcoides kroppenstedtii</name>
    <dbReference type="NCBI Taxonomy" id="293050"/>
    <lineage>
        <taxon>Bacteria</taxon>
        <taxon>Bacillati</taxon>
        <taxon>Actinomycetota</taxon>
        <taxon>Actinomycetes</taxon>
        <taxon>Mycobacteriales</taxon>
        <taxon>Nocardiaceae</taxon>
        <taxon>Rhodococcoides</taxon>
    </lineage>
</organism>
<evidence type="ECO:0000313" key="3">
    <source>
        <dbReference type="Proteomes" id="UP000182054"/>
    </source>
</evidence>
<dbReference type="Proteomes" id="UP000182054">
    <property type="component" value="Unassembled WGS sequence"/>
</dbReference>
<name>A0A1I0U4D5_9NOCA</name>
<dbReference type="RefSeq" id="WP_068365060.1">
    <property type="nucleotide sequence ID" value="NZ_FOJN01000013.1"/>
</dbReference>
<accession>A0A1I0U4D5</accession>
<evidence type="ECO:0000313" key="2">
    <source>
        <dbReference type="EMBL" id="SFA58864.1"/>
    </source>
</evidence>
<sequence length="225" mass="24823">MPSVVSAVMGPEFDRLHPKVQWRFGFGSDDHVAQFGTGVMDTIEHSRLLPPPALWLGGARRMVPASAGENIPFTIANYAYVDELGRETLAFVRRFQFPGREVSLDSVMVRDPEGDALDYIGAGPDMVVSTSCAADEEGGLRLTSGTPRFLAPRGSMKPPALLSAETFGREWWDEKEGRHRIDIEVRGRALGRLFHYSGWFTAVQESCPPEKLPAGVGPKRVDPRK</sequence>
<dbReference type="GeneID" id="85486940"/>
<feature type="domain" description="DUF4166" evidence="1">
    <location>
        <begin position="16"/>
        <end position="200"/>
    </location>
</feature>
<dbReference type="EMBL" id="FOJN01000013">
    <property type="protein sequence ID" value="SFA58864.1"/>
    <property type="molecule type" value="Genomic_DNA"/>
</dbReference>
<reference evidence="2 3" key="1">
    <citation type="submission" date="2016-10" db="EMBL/GenBank/DDBJ databases">
        <authorList>
            <person name="de Groot N.N."/>
        </authorList>
    </citation>
    <scope>NUCLEOTIDE SEQUENCE [LARGE SCALE GENOMIC DNA]</scope>
    <source>
        <strain evidence="2 3">DSM 44908</strain>
    </source>
</reference>
<evidence type="ECO:0000259" key="1">
    <source>
        <dbReference type="Pfam" id="PF13761"/>
    </source>
</evidence>
<dbReference type="OrthoDB" id="2448833at2"/>
<dbReference type="Pfam" id="PF13761">
    <property type="entry name" value="DUF4166"/>
    <property type="match status" value="1"/>
</dbReference>
<proteinExistence type="predicted"/>
<dbReference type="InterPro" id="IPR025311">
    <property type="entry name" value="DUF4166"/>
</dbReference>
<protein>
    <recommendedName>
        <fullName evidence="1">DUF4166 domain-containing protein</fullName>
    </recommendedName>
</protein>
<dbReference type="AlphaFoldDB" id="A0A1I0U4D5"/>
<gene>
    <name evidence="2" type="ORF">SAMN05444374_11345</name>
</gene>